<evidence type="ECO:0000313" key="2">
    <source>
        <dbReference type="EMBL" id="MFC5423737.1"/>
    </source>
</evidence>
<dbReference type="PANTHER" id="PTHR43798:SF33">
    <property type="entry name" value="HYDROLASE, PUTATIVE (AFU_ORTHOLOGUE AFUA_2G14860)-RELATED"/>
    <property type="match status" value="1"/>
</dbReference>
<gene>
    <name evidence="2" type="ORF">ACFPOB_29835</name>
</gene>
<evidence type="ECO:0000313" key="3">
    <source>
        <dbReference type="Proteomes" id="UP001596053"/>
    </source>
</evidence>
<sequence length="278" mass="30202">MPRRFILGGWLHYRVFGQLGTGAPPIILLHHGFGHADGWERFPQALRQATGRPVLAYSRAGCGRSEPGRAAKGVDYLEREACETLPALMASLGLERACLYGHSDGATIALIAAARRPDLIEAVIAEAPHVCAEPRTLEGARALTQRFEADPAFRRKLARSHDDPHGAFRAWSDIWLSPAFADWTIAPLLSAIRAPLLLLQGDADPFGSELYVRLAHDATTGPVTTYLLAGCGHAPHRAEPRIPGWVAALLERQKDQAGKHWLVEPGVTEAPATTVSWT</sequence>
<dbReference type="InterPro" id="IPR029058">
    <property type="entry name" value="AB_hydrolase_fold"/>
</dbReference>
<proteinExistence type="predicted"/>
<dbReference type="PANTHER" id="PTHR43798">
    <property type="entry name" value="MONOACYLGLYCEROL LIPASE"/>
    <property type="match status" value="1"/>
</dbReference>
<accession>A0ABW0IZV5</accession>
<keyword evidence="3" id="KW-1185">Reference proteome</keyword>
<organism evidence="2 3">
    <name type="scientific">Bosea eneae</name>
    <dbReference type="NCBI Taxonomy" id="151454"/>
    <lineage>
        <taxon>Bacteria</taxon>
        <taxon>Pseudomonadati</taxon>
        <taxon>Pseudomonadota</taxon>
        <taxon>Alphaproteobacteria</taxon>
        <taxon>Hyphomicrobiales</taxon>
        <taxon>Boseaceae</taxon>
        <taxon>Bosea</taxon>
    </lineage>
</organism>
<reference evidence="3" key="1">
    <citation type="journal article" date="2019" name="Int. J. Syst. Evol. Microbiol.">
        <title>The Global Catalogue of Microorganisms (GCM) 10K type strain sequencing project: providing services to taxonomists for standard genome sequencing and annotation.</title>
        <authorList>
            <consortium name="The Broad Institute Genomics Platform"/>
            <consortium name="The Broad Institute Genome Sequencing Center for Infectious Disease"/>
            <person name="Wu L."/>
            <person name="Ma J."/>
        </authorList>
    </citation>
    <scope>NUCLEOTIDE SEQUENCE [LARGE SCALE GENOMIC DNA]</scope>
    <source>
        <strain evidence="3">NCAIM B.01391</strain>
    </source>
</reference>
<dbReference type="Proteomes" id="UP001596053">
    <property type="component" value="Unassembled WGS sequence"/>
</dbReference>
<dbReference type="EMBL" id="JBHSLW010000104">
    <property type="protein sequence ID" value="MFC5423737.1"/>
    <property type="molecule type" value="Genomic_DNA"/>
</dbReference>
<dbReference type="RefSeq" id="WP_377801794.1">
    <property type="nucleotide sequence ID" value="NZ_JBHSLW010000104.1"/>
</dbReference>
<keyword evidence="2" id="KW-0378">Hydrolase</keyword>
<dbReference type="Pfam" id="PF00561">
    <property type="entry name" value="Abhydrolase_1"/>
    <property type="match status" value="1"/>
</dbReference>
<name>A0ABW0IZV5_9HYPH</name>
<dbReference type="SUPFAM" id="SSF53474">
    <property type="entry name" value="alpha/beta-Hydrolases"/>
    <property type="match status" value="1"/>
</dbReference>
<evidence type="ECO:0000259" key="1">
    <source>
        <dbReference type="Pfam" id="PF00561"/>
    </source>
</evidence>
<dbReference type="GO" id="GO:0016787">
    <property type="term" value="F:hydrolase activity"/>
    <property type="evidence" value="ECO:0007669"/>
    <property type="project" value="UniProtKB-KW"/>
</dbReference>
<comment type="caution">
    <text evidence="2">The sequence shown here is derived from an EMBL/GenBank/DDBJ whole genome shotgun (WGS) entry which is preliminary data.</text>
</comment>
<protein>
    <submittedName>
        <fullName evidence="2">Alpha/beta fold hydrolase</fullName>
    </submittedName>
</protein>
<feature type="domain" description="AB hydrolase-1" evidence="1">
    <location>
        <begin position="25"/>
        <end position="140"/>
    </location>
</feature>
<dbReference type="InterPro" id="IPR050266">
    <property type="entry name" value="AB_hydrolase_sf"/>
</dbReference>
<dbReference type="Gene3D" id="3.40.50.1820">
    <property type="entry name" value="alpha/beta hydrolase"/>
    <property type="match status" value="1"/>
</dbReference>
<dbReference type="InterPro" id="IPR000073">
    <property type="entry name" value="AB_hydrolase_1"/>
</dbReference>